<reference evidence="5 6" key="1">
    <citation type="submission" date="2020-07" db="EMBL/GenBank/DDBJ databases">
        <title>Taxonomic revisions and descriptions of new bacterial species based on genomic comparisons in the high-G+C-content subgroup of the family Alcaligenaceae.</title>
        <authorList>
            <person name="Szabo A."/>
            <person name="Felfoldi T."/>
        </authorList>
    </citation>
    <scope>NUCLEOTIDE SEQUENCE [LARGE SCALE GENOMIC DNA]</scope>
    <source>
        <strain evidence="5 6">LMG 24012</strain>
    </source>
</reference>
<dbReference type="InterPro" id="IPR000914">
    <property type="entry name" value="SBP_5_dom"/>
</dbReference>
<dbReference type="InterPro" id="IPR030678">
    <property type="entry name" value="Peptide/Ni-bd"/>
</dbReference>
<dbReference type="Proteomes" id="UP000559809">
    <property type="component" value="Unassembled WGS sequence"/>
</dbReference>
<feature type="chain" id="PRO_5032762133" evidence="3">
    <location>
        <begin position="34"/>
        <end position="529"/>
    </location>
</feature>
<dbReference type="RefSeq" id="WP_180154357.1">
    <property type="nucleotide sequence ID" value="NZ_JACCEM010000003.1"/>
</dbReference>
<dbReference type="PANTHER" id="PTHR30290">
    <property type="entry name" value="PERIPLASMIC BINDING COMPONENT OF ABC TRANSPORTER"/>
    <property type="match status" value="1"/>
</dbReference>
<protein>
    <submittedName>
        <fullName evidence="5">ABC transporter substrate-binding protein</fullName>
    </submittedName>
</protein>
<dbReference type="GO" id="GO:0030288">
    <property type="term" value="C:outer membrane-bounded periplasmic space"/>
    <property type="evidence" value="ECO:0007669"/>
    <property type="project" value="UniProtKB-ARBA"/>
</dbReference>
<evidence type="ECO:0000313" key="6">
    <source>
        <dbReference type="Proteomes" id="UP000559809"/>
    </source>
</evidence>
<comment type="similarity">
    <text evidence="1">Belongs to the bacterial solute-binding protein 5 family.</text>
</comment>
<evidence type="ECO:0000313" key="5">
    <source>
        <dbReference type="EMBL" id="NYT49067.1"/>
    </source>
</evidence>
<accession>A0A853FY95</accession>
<dbReference type="GO" id="GO:0043190">
    <property type="term" value="C:ATP-binding cassette (ABC) transporter complex"/>
    <property type="evidence" value="ECO:0007669"/>
    <property type="project" value="InterPro"/>
</dbReference>
<dbReference type="PANTHER" id="PTHR30290:SF38">
    <property type="entry name" value="D,D-DIPEPTIDE-BINDING PERIPLASMIC PROTEIN DDPA-RELATED"/>
    <property type="match status" value="1"/>
</dbReference>
<feature type="signal peptide" evidence="3">
    <location>
        <begin position="1"/>
        <end position="33"/>
    </location>
</feature>
<dbReference type="InterPro" id="IPR039424">
    <property type="entry name" value="SBP_5"/>
</dbReference>
<keyword evidence="6" id="KW-1185">Reference proteome</keyword>
<dbReference type="EMBL" id="JACCEM010000003">
    <property type="protein sequence ID" value="NYT49067.1"/>
    <property type="molecule type" value="Genomic_DNA"/>
</dbReference>
<name>A0A853FY95_9BURK</name>
<keyword evidence="2 3" id="KW-0732">Signal</keyword>
<dbReference type="GO" id="GO:1904680">
    <property type="term" value="F:peptide transmembrane transporter activity"/>
    <property type="evidence" value="ECO:0007669"/>
    <property type="project" value="TreeGrafter"/>
</dbReference>
<dbReference type="Gene3D" id="3.10.105.10">
    <property type="entry name" value="Dipeptide-binding Protein, Domain 3"/>
    <property type="match status" value="1"/>
</dbReference>
<dbReference type="PIRSF" id="PIRSF002741">
    <property type="entry name" value="MppA"/>
    <property type="match status" value="1"/>
</dbReference>
<evidence type="ECO:0000256" key="2">
    <source>
        <dbReference type="ARBA" id="ARBA00022729"/>
    </source>
</evidence>
<dbReference type="Gene3D" id="3.90.76.10">
    <property type="entry name" value="Dipeptide-binding Protein, Domain 1"/>
    <property type="match status" value="1"/>
</dbReference>
<evidence type="ECO:0000256" key="3">
    <source>
        <dbReference type="SAM" id="SignalP"/>
    </source>
</evidence>
<proteinExistence type="inferred from homology"/>
<feature type="domain" description="Solute-binding protein family 5" evidence="4">
    <location>
        <begin position="81"/>
        <end position="443"/>
    </location>
</feature>
<dbReference type="Gene3D" id="3.40.190.10">
    <property type="entry name" value="Periplasmic binding protein-like II"/>
    <property type="match status" value="1"/>
</dbReference>
<evidence type="ECO:0000259" key="4">
    <source>
        <dbReference type="Pfam" id="PF00496"/>
    </source>
</evidence>
<comment type="caution">
    <text evidence="5">The sequence shown here is derived from an EMBL/GenBank/DDBJ whole genome shotgun (WGS) entry which is preliminary data.</text>
</comment>
<evidence type="ECO:0000256" key="1">
    <source>
        <dbReference type="ARBA" id="ARBA00005695"/>
    </source>
</evidence>
<dbReference type="Pfam" id="PF00496">
    <property type="entry name" value="SBP_bac_5"/>
    <property type="match status" value="1"/>
</dbReference>
<gene>
    <name evidence="5" type="ORF">H0A72_07050</name>
</gene>
<sequence length="529" mass="58000">MPNIAHRRASSHTRRLPAAVALALAFAAMPAAAQKAADTLRIQINSDLRSSNPGVNRDDNTDAVLLHLTEGLVALKEDLSVGPLLASGIKVSDDGLTYAFTLRDGVRFHNGAALSAQDVVWNWKRYLDPKTSWRCLPEFDGRGMTKILSVEAPDPKTVVFTLDRPSALFLNNMARPDCGGAAIMHPDSVDASGQWRAPIGTGPYKMGEWKRGQYLELQRFDDYASLPGPGDGYTGGKHALVKTLRYMVIPDAASAKAALYSGAIDVYATASSADVPELRKRPDVQTIVSPSMNMVALLLQTQDPLLKDVRIRRALALSLDLPMIAETVTEGMSKANSSVVPTSSPYYDKEQAATYGRDLAEARKLLQQAGYKGQPIKMITNKRYPACFDSVVLAQAMASEAGINLELEVLDWATQLDRYGKGDYPAMAFTYSARLDPALSFEMISGDKQKQPRKVWDDPEMGKLLAESMREADAAKRQALFNRMHAAMLKDVPIIVLYNGTNVTGLRRGIEGYKGWAADKPRFWNVSFK</sequence>
<dbReference type="SUPFAM" id="SSF53850">
    <property type="entry name" value="Periplasmic binding protein-like II"/>
    <property type="match status" value="1"/>
</dbReference>
<organism evidence="5 6">
    <name type="scientific">Parapusillimonas granuli</name>
    <dbReference type="NCBI Taxonomy" id="380911"/>
    <lineage>
        <taxon>Bacteria</taxon>
        <taxon>Pseudomonadati</taxon>
        <taxon>Pseudomonadota</taxon>
        <taxon>Betaproteobacteria</taxon>
        <taxon>Burkholderiales</taxon>
        <taxon>Alcaligenaceae</taxon>
        <taxon>Parapusillimonas</taxon>
    </lineage>
</organism>
<dbReference type="GO" id="GO:0015833">
    <property type="term" value="P:peptide transport"/>
    <property type="evidence" value="ECO:0007669"/>
    <property type="project" value="TreeGrafter"/>
</dbReference>
<dbReference type="AlphaFoldDB" id="A0A853FY95"/>